<dbReference type="OrthoDB" id="3548481at2759"/>
<dbReference type="SUPFAM" id="SSF53098">
    <property type="entry name" value="Ribonuclease H-like"/>
    <property type="match status" value="1"/>
</dbReference>
<dbReference type="GO" id="GO:0003676">
    <property type="term" value="F:nucleic acid binding"/>
    <property type="evidence" value="ECO:0007669"/>
    <property type="project" value="InterPro"/>
</dbReference>
<reference evidence="3" key="1">
    <citation type="journal article" date="2020" name="BMC Genomics">
        <title>Correction to: Identification and distribution of gene clusters required for synthesis of sphingolipid metabolism inhibitors in diverse species of the filamentous fungus Fusarium.</title>
        <authorList>
            <person name="Kim H.S."/>
            <person name="Lohmar J.M."/>
            <person name="Busman M."/>
            <person name="Brown D.W."/>
            <person name="Naumann T.A."/>
            <person name="Divon H.H."/>
            <person name="Lysoe E."/>
            <person name="Uhlig S."/>
            <person name="Proctor R.H."/>
        </authorList>
    </citation>
    <scope>NUCLEOTIDE SEQUENCE</scope>
    <source>
        <strain evidence="3">NRRL 20472</strain>
    </source>
</reference>
<feature type="domain" description="RNase H type-1" evidence="2">
    <location>
        <begin position="226"/>
        <end position="380"/>
    </location>
</feature>
<evidence type="ECO:0000313" key="4">
    <source>
        <dbReference type="Proteomes" id="UP000622797"/>
    </source>
</evidence>
<sequence length="418" mass="46559">MFTFLKGQVGLSSAPRRRTSVNDSSTEIQENAFFLYIWIPKFLATKLKWLGPQIMYNASLSPSASTLPSKDEPTPIREADEETLDPFQLLDGSLWENFSIPNLEDRTIPTDVPDEESLDPFQFLDVSLWGKADKATLTTCKTHTRRQNLQPKKAKKKEKQINKATLSKSVKKKHKRQAKAERRARKAVSATLMHRDIDTKLFPGNVVQLPKYQAKYLVVNICNCDDEDILALWTDGSVDAPGQSPQQAGAAVVYRDRATENEPHRRVWKEIGWRVDGHNSHAGDVELVAIAGALEVAIAEVSGQPTANIHSVAIFSDSQEAIQRCSATCYLPIPPLERLAQQRAQQLVDLGINLFLVLVPGHSGVEGNSRAHIAAKSVAKLSRPDLCRGSVSVPRTMDDMEDFVLCYESPIHLQTQSR</sequence>
<keyword evidence="4" id="KW-1185">Reference proteome</keyword>
<reference evidence="3" key="2">
    <citation type="submission" date="2020-05" db="EMBL/GenBank/DDBJ databases">
        <authorList>
            <person name="Kim H.-S."/>
            <person name="Proctor R.H."/>
            <person name="Brown D.W."/>
        </authorList>
    </citation>
    <scope>NUCLEOTIDE SEQUENCE</scope>
    <source>
        <strain evidence="3">NRRL 20472</strain>
    </source>
</reference>
<dbReference type="Proteomes" id="UP000622797">
    <property type="component" value="Unassembled WGS sequence"/>
</dbReference>
<feature type="region of interest" description="Disordered" evidence="1">
    <location>
        <begin position="144"/>
        <end position="185"/>
    </location>
</feature>
<dbReference type="CDD" id="cd09276">
    <property type="entry name" value="Rnase_HI_RT_non_LTR"/>
    <property type="match status" value="1"/>
</dbReference>
<dbReference type="InterPro" id="IPR012337">
    <property type="entry name" value="RNaseH-like_sf"/>
</dbReference>
<dbReference type="InterPro" id="IPR036397">
    <property type="entry name" value="RNaseH_sf"/>
</dbReference>
<dbReference type="InterPro" id="IPR002156">
    <property type="entry name" value="RNaseH_domain"/>
</dbReference>
<dbReference type="EMBL" id="JABEXW010000439">
    <property type="protein sequence ID" value="KAF4963958.1"/>
    <property type="molecule type" value="Genomic_DNA"/>
</dbReference>
<protein>
    <recommendedName>
        <fullName evidence="2">RNase H type-1 domain-containing protein</fullName>
    </recommendedName>
</protein>
<proteinExistence type="predicted"/>
<dbReference type="Gene3D" id="3.30.420.10">
    <property type="entry name" value="Ribonuclease H-like superfamily/Ribonuclease H"/>
    <property type="match status" value="1"/>
</dbReference>
<accession>A0A8H4TTP8</accession>
<feature type="compositionally biased region" description="Basic residues" evidence="1">
    <location>
        <begin position="144"/>
        <end position="158"/>
    </location>
</feature>
<feature type="compositionally biased region" description="Basic residues" evidence="1">
    <location>
        <begin position="169"/>
        <end position="185"/>
    </location>
</feature>
<dbReference type="AlphaFoldDB" id="A0A8H4TTP8"/>
<gene>
    <name evidence="3" type="ORF">FSARC_8093</name>
</gene>
<evidence type="ECO:0000256" key="1">
    <source>
        <dbReference type="SAM" id="MobiDB-lite"/>
    </source>
</evidence>
<dbReference type="GO" id="GO:0004523">
    <property type="term" value="F:RNA-DNA hybrid ribonuclease activity"/>
    <property type="evidence" value="ECO:0007669"/>
    <property type="project" value="InterPro"/>
</dbReference>
<name>A0A8H4TTP8_9HYPO</name>
<dbReference type="PROSITE" id="PS50879">
    <property type="entry name" value="RNASE_H_1"/>
    <property type="match status" value="1"/>
</dbReference>
<evidence type="ECO:0000259" key="2">
    <source>
        <dbReference type="PROSITE" id="PS50879"/>
    </source>
</evidence>
<evidence type="ECO:0000313" key="3">
    <source>
        <dbReference type="EMBL" id="KAF4963958.1"/>
    </source>
</evidence>
<organism evidence="3 4">
    <name type="scientific">Fusarium sarcochroum</name>
    <dbReference type="NCBI Taxonomy" id="1208366"/>
    <lineage>
        <taxon>Eukaryota</taxon>
        <taxon>Fungi</taxon>
        <taxon>Dikarya</taxon>
        <taxon>Ascomycota</taxon>
        <taxon>Pezizomycotina</taxon>
        <taxon>Sordariomycetes</taxon>
        <taxon>Hypocreomycetidae</taxon>
        <taxon>Hypocreales</taxon>
        <taxon>Nectriaceae</taxon>
        <taxon>Fusarium</taxon>
        <taxon>Fusarium lateritium species complex</taxon>
    </lineage>
</organism>
<comment type="caution">
    <text evidence="3">The sequence shown here is derived from an EMBL/GenBank/DDBJ whole genome shotgun (WGS) entry which is preliminary data.</text>
</comment>